<feature type="transmembrane region" description="Helical" evidence="3">
    <location>
        <begin position="12"/>
        <end position="33"/>
    </location>
</feature>
<dbReference type="Gene3D" id="2.30.30.40">
    <property type="entry name" value="SH3 Domains"/>
    <property type="match status" value="1"/>
</dbReference>
<evidence type="ECO:0000259" key="4">
    <source>
        <dbReference type="PROSITE" id="PS50002"/>
    </source>
</evidence>
<accession>A0AAD5Y7W8</accession>
<keyword evidence="3" id="KW-0812">Transmembrane</keyword>
<evidence type="ECO:0000313" key="6">
    <source>
        <dbReference type="Proteomes" id="UP001210925"/>
    </source>
</evidence>
<evidence type="ECO:0000313" key="5">
    <source>
        <dbReference type="EMBL" id="KAJ3261135.1"/>
    </source>
</evidence>
<name>A0AAD5Y7W8_9FUNG</name>
<evidence type="ECO:0000256" key="2">
    <source>
        <dbReference type="PROSITE-ProRule" id="PRU00192"/>
    </source>
</evidence>
<sequence length="254" mass="29412">MFPLVVLPSHLLLFLGVEQATLLLIYILYYGIFSRSVLLQSIKYKDPLQEPLISEDSQDNIETAVGSFTDLFPEVKTSLVIKNHVFSCIRKLLDQNWHPGFKKIVLITNGNRTNVFLDMIKYFYFKDTKEASHSFIPRNEYEISIEKGDKLEIHSFVDGIMVKGNNLTRKTFGIFPSYCICVNADIKLEMINFKMPKENTYLENITTIIPNIRSFVSKDLEQYEFEDCLVIASGLHYDETFFHSHGIKNVQFVI</sequence>
<reference evidence="5" key="1">
    <citation type="submission" date="2020-05" db="EMBL/GenBank/DDBJ databases">
        <title>Phylogenomic resolution of chytrid fungi.</title>
        <authorList>
            <person name="Stajich J.E."/>
            <person name="Amses K."/>
            <person name="Simmons R."/>
            <person name="Seto K."/>
            <person name="Myers J."/>
            <person name="Bonds A."/>
            <person name="Quandt C.A."/>
            <person name="Barry K."/>
            <person name="Liu P."/>
            <person name="Grigoriev I."/>
            <person name="Longcore J.E."/>
            <person name="James T.Y."/>
        </authorList>
    </citation>
    <scope>NUCLEOTIDE SEQUENCE</scope>
    <source>
        <strain evidence="5">PLAUS21</strain>
    </source>
</reference>
<dbReference type="InterPro" id="IPR036028">
    <property type="entry name" value="SH3-like_dom_sf"/>
</dbReference>
<evidence type="ECO:0000256" key="3">
    <source>
        <dbReference type="SAM" id="Phobius"/>
    </source>
</evidence>
<keyword evidence="6" id="KW-1185">Reference proteome</keyword>
<dbReference type="InterPro" id="IPR001452">
    <property type="entry name" value="SH3_domain"/>
</dbReference>
<organism evidence="5 6">
    <name type="scientific">Boothiomyces macroporosus</name>
    <dbReference type="NCBI Taxonomy" id="261099"/>
    <lineage>
        <taxon>Eukaryota</taxon>
        <taxon>Fungi</taxon>
        <taxon>Fungi incertae sedis</taxon>
        <taxon>Chytridiomycota</taxon>
        <taxon>Chytridiomycota incertae sedis</taxon>
        <taxon>Chytridiomycetes</taxon>
        <taxon>Rhizophydiales</taxon>
        <taxon>Terramycetaceae</taxon>
        <taxon>Boothiomyces</taxon>
    </lineage>
</organism>
<keyword evidence="1 2" id="KW-0728">SH3 domain</keyword>
<keyword evidence="3" id="KW-1133">Transmembrane helix</keyword>
<dbReference type="SUPFAM" id="SSF50044">
    <property type="entry name" value="SH3-domain"/>
    <property type="match status" value="1"/>
</dbReference>
<gene>
    <name evidence="5" type="ORF">HK103_006444</name>
</gene>
<dbReference type="Proteomes" id="UP001210925">
    <property type="component" value="Unassembled WGS sequence"/>
</dbReference>
<proteinExistence type="predicted"/>
<dbReference type="AlphaFoldDB" id="A0AAD5Y7W8"/>
<comment type="caution">
    <text evidence="5">The sequence shown here is derived from an EMBL/GenBank/DDBJ whole genome shotgun (WGS) entry which is preliminary data.</text>
</comment>
<keyword evidence="3" id="KW-0472">Membrane</keyword>
<feature type="domain" description="SH3" evidence="4">
    <location>
        <begin position="124"/>
        <end position="185"/>
    </location>
</feature>
<dbReference type="PROSITE" id="PS50002">
    <property type="entry name" value="SH3"/>
    <property type="match status" value="1"/>
</dbReference>
<evidence type="ECO:0000256" key="1">
    <source>
        <dbReference type="ARBA" id="ARBA00022443"/>
    </source>
</evidence>
<protein>
    <recommendedName>
        <fullName evidence="4">SH3 domain-containing protein</fullName>
    </recommendedName>
</protein>
<dbReference type="EMBL" id="JADGKB010000007">
    <property type="protein sequence ID" value="KAJ3261135.1"/>
    <property type="molecule type" value="Genomic_DNA"/>
</dbReference>